<dbReference type="EMBL" id="BAABHB010000017">
    <property type="protein sequence ID" value="GAA4418678.1"/>
    <property type="molecule type" value="Genomic_DNA"/>
</dbReference>
<dbReference type="Proteomes" id="UP001500936">
    <property type="component" value="Unassembled WGS sequence"/>
</dbReference>
<sequence length="308" mass="34482">MNKLGIYLMGGLLSLHLPATAQILKDTSQLGPMAMANRLPQRQYSAKRTPDAGIRIQSSFVELAFNKTTCLIFPSPIRSVDLGSRAIIADKASEVENVLRVKAYQMGFNETNFSVITADGKFYSFIASYNEFPDVLAMNLAGEELHATARKEGTIQFEGVNASQNDIVYQCDQVMRQKRWAKLAGTEDGKMEASLRGIYVKDNVLYYKVALANKSNLPYELDFVRFFIVDKKVAKEASNQTIEATPLYVYNEPLRKVTGKNRVEKVYAFQRFTIPNDKALQVLINEKNGSRTLSFLVSGKDIMNASTL</sequence>
<evidence type="ECO:0000256" key="1">
    <source>
        <dbReference type="SAM" id="SignalP"/>
    </source>
</evidence>
<dbReference type="RefSeq" id="WP_345271017.1">
    <property type="nucleotide sequence ID" value="NZ_BAABHB010000017.1"/>
</dbReference>
<dbReference type="InterPro" id="IPR022298">
    <property type="entry name" value="Conjug_transposon_TraN"/>
</dbReference>
<keyword evidence="1" id="KW-0732">Signal</keyword>
<evidence type="ECO:0000313" key="2">
    <source>
        <dbReference type="EMBL" id="GAA4418678.1"/>
    </source>
</evidence>
<dbReference type="NCBIfam" id="TIGR03780">
    <property type="entry name" value="Bac_Flav_CT_N"/>
    <property type="match status" value="1"/>
</dbReference>
<feature type="chain" id="PRO_5047122671" evidence="1">
    <location>
        <begin position="22"/>
        <end position="308"/>
    </location>
</feature>
<gene>
    <name evidence="2" type="primary">traN_1</name>
    <name evidence="2" type="ORF">GCM10023187_52310</name>
</gene>
<name>A0ABP8KXJ2_9BACT</name>
<accession>A0ABP8KXJ2</accession>
<organism evidence="2 3">
    <name type="scientific">Nibrella viscosa</name>
    <dbReference type="NCBI Taxonomy" id="1084524"/>
    <lineage>
        <taxon>Bacteria</taxon>
        <taxon>Pseudomonadati</taxon>
        <taxon>Bacteroidota</taxon>
        <taxon>Cytophagia</taxon>
        <taxon>Cytophagales</taxon>
        <taxon>Spirosomataceae</taxon>
        <taxon>Nibrella</taxon>
    </lineage>
</organism>
<reference evidence="3" key="1">
    <citation type="journal article" date="2019" name="Int. J. Syst. Evol. Microbiol.">
        <title>The Global Catalogue of Microorganisms (GCM) 10K type strain sequencing project: providing services to taxonomists for standard genome sequencing and annotation.</title>
        <authorList>
            <consortium name="The Broad Institute Genomics Platform"/>
            <consortium name="The Broad Institute Genome Sequencing Center for Infectious Disease"/>
            <person name="Wu L."/>
            <person name="Ma J."/>
        </authorList>
    </citation>
    <scope>NUCLEOTIDE SEQUENCE [LARGE SCALE GENOMIC DNA]</scope>
    <source>
        <strain evidence="3">JCM 17925</strain>
    </source>
</reference>
<protein>
    <submittedName>
        <fullName evidence="2">Conjugative transposon protein TraN</fullName>
    </submittedName>
</protein>
<feature type="signal peptide" evidence="1">
    <location>
        <begin position="1"/>
        <end position="21"/>
    </location>
</feature>
<dbReference type="Pfam" id="PF13595">
    <property type="entry name" value="DUF4138"/>
    <property type="match status" value="1"/>
</dbReference>
<proteinExistence type="predicted"/>
<keyword evidence="3" id="KW-1185">Reference proteome</keyword>
<comment type="caution">
    <text evidence="2">The sequence shown here is derived from an EMBL/GenBank/DDBJ whole genome shotgun (WGS) entry which is preliminary data.</text>
</comment>
<evidence type="ECO:0000313" key="3">
    <source>
        <dbReference type="Proteomes" id="UP001500936"/>
    </source>
</evidence>